<keyword evidence="3" id="KW-0614">Plasmid</keyword>
<dbReference type="EMBL" id="VKQN01000001">
    <property type="protein sequence ID" value="MDR4174908.1"/>
    <property type="molecule type" value="Genomic_DNA"/>
</dbReference>
<evidence type="ECO:0000313" key="2">
    <source>
        <dbReference type="EMBL" id="MDR4174908.1"/>
    </source>
</evidence>
<evidence type="ECO:0000313" key="3">
    <source>
        <dbReference type="EMBL" id="QKH22783.1"/>
    </source>
</evidence>
<reference evidence="2" key="2">
    <citation type="submission" date="2019-07" db="EMBL/GenBank/DDBJ databases">
        <title>Phylogenomic Reclassification of ATCC Bacillus Strains and Various Taxa within the Genus Bacillus.</title>
        <authorList>
            <person name="Riojas M.A."/>
            <person name="Frank A.M."/>
            <person name="Fenn S.L."/>
            <person name="King S.P."/>
            <person name="Brower S.M."/>
            <person name="Hazbon M.H."/>
        </authorList>
    </citation>
    <scope>NUCLEOTIDE SEQUENCE</scope>
    <source>
        <strain evidence="2">ATCC 35646</strain>
    </source>
</reference>
<proteinExistence type="predicted"/>
<protein>
    <submittedName>
        <fullName evidence="3">Uncharacterized protein</fullName>
    </submittedName>
</protein>
<evidence type="ECO:0000313" key="5">
    <source>
        <dbReference type="Proteomes" id="UP000501107"/>
    </source>
</evidence>
<dbReference type="AlphaFoldDB" id="A0A0B5NPF2"/>
<reference evidence="3 5" key="3">
    <citation type="submission" date="2020-05" db="EMBL/GenBank/DDBJ databases">
        <title>FDA dAtabase for Regulatory Grade micrObial Sequences (FDA-ARGOS): Supporting development and validation of Infectious Disease Dx tests.</title>
        <authorList>
            <person name="Nelson B."/>
            <person name="Plummer A."/>
            <person name="Tallon L."/>
            <person name="Sadzewicz L."/>
            <person name="Zhao X."/>
            <person name="Vavikolanu K."/>
            <person name="Mehta A."/>
            <person name="Aluvathingal J."/>
            <person name="Nadendla S."/>
            <person name="Myers T."/>
            <person name="Yan Y."/>
            <person name="Sichtig H."/>
        </authorList>
    </citation>
    <scope>NUCLEOTIDE SEQUENCE [LARGE SCALE GENOMIC DNA]</scope>
    <source>
        <strain evidence="3 5">FDAARGOS_795</strain>
        <plasmid evidence="3 5">unnamed3</plasmid>
    </source>
</reference>
<dbReference type="Proteomes" id="UP001181533">
    <property type="component" value="Unassembled WGS sequence"/>
</dbReference>
<geneLocation type="plasmid" evidence="1 4">
    <name>2</name>
</geneLocation>
<name>A0A0B5NPF2_BACTU</name>
<reference evidence="1 4" key="1">
    <citation type="journal article" date="2015" name="Genome Announc.">
        <title>Complete genome sequences for 35 biothreat assay-relevant bacillus species.</title>
        <authorList>
            <person name="Johnson S.L."/>
            <person name="Daligault H.E."/>
            <person name="Davenport K.W."/>
            <person name="Jaissle J."/>
            <person name="Frey K.G."/>
            <person name="Ladner J.T."/>
            <person name="Broomall S.M."/>
            <person name="Bishop-Lilly K.A."/>
            <person name="Bruce D.C."/>
            <person name="Gibbons H.S."/>
            <person name="Coyne S.R."/>
            <person name="Lo C.C."/>
            <person name="Meincke L."/>
            <person name="Munk A.C."/>
            <person name="Koroleva G.I."/>
            <person name="Rosenzweig C.N."/>
            <person name="Palacios G.F."/>
            <person name="Redden C.L."/>
            <person name="Minogue T.D."/>
            <person name="Chain P.S."/>
        </authorList>
    </citation>
    <scope>NUCLEOTIDE SEQUENCE [LARGE SCALE GENOMIC DNA]</scope>
    <source>
        <strain evidence="1 4">HD1011</strain>
        <plasmid evidence="1 4">2</plasmid>
    </source>
</reference>
<evidence type="ECO:0000313" key="1">
    <source>
        <dbReference type="EMBL" id="AJG74013.1"/>
    </source>
</evidence>
<dbReference type="Proteomes" id="UP000501107">
    <property type="component" value="Plasmid unnamed3"/>
</dbReference>
<dbReference type="Proteomes" id="UP000031876">
    <property type="component" value="Plasmid 2"/>
</dbReference>
<gene>
    <name evidence="1" type="ORF">BF38_5770</name>
    <name evidence="2" type="ORF">FO599_02015</name>
    <name evidence="3" type="ORF">FOC89_02010</name>
</gene>
<dbReference type="KEGG" id="btw:BF38_5770"/>
<sequence length="143" mass="16343">MKQTKLFKTMCKPKQNGVAGYDDLDVDVQINEFIANNDIDVISIELATGIDSEGNPYDRALLSYDDKVKQPSKEQLKLANQDTELKCMSLSELIESRLLDIQELSSIEGLDIPLLWAKHGIWIVHNLQSQLELTRRVEERKNK</sequence>
<dbReference type="RefSeq" id="WP_000814873.1">
    <property type="nucleotide sequence ID" value="NZ_CP009334.1"/>
</dbReference>
<accession>A0A0B5NPF2</accession>
<evidence type="ECO:0000313" key="4">
    <source>
        <dbReference type="Proteomes" id="UP000031876"/>
    </source>
</evidence>
<geneLocation type="plasmid" evidence="3 5">
    <name>unnamed3</name>
</geneLocation>
<organism evidence="3 5">
    <name type="scientific">Bacillus thuringiensis</name>
    <dbReference type="NCBI Taxonomy" id="1428"/>
    <lineage>
        <taxon>Bacteria</taxon>
        <taxon>Bacillati</taxon>
        <taxon>Bacillota</taxon>
        <taxon>Bacilli</taxon>
        <taxon>Bacillales</taxon>
        <taxon>Bacillaceae</taxon>
        <taxon>Bacillus</taxon>
        <taxon>Bacillus cereus group</taxon>
    </lineage>
</organism>
<dbReference type="EMBL" id="CP053979">
    <property type="protein sequence ID" value="QKH22783.1"/>
    <property type="molecule type" value="Genomic_DNA"/>
</dbReference>
<dbReference type="EMBL" id="CP009334">
    <property type="protein sequence ID" value="AJG74013.1"/>
    <property type="molecule type" value="Genomic_DNA"/>
</dbReference>